<dbReference type="PANTHER" id="PTHR43133:SF8">
    <property type="entry name" value="RNA POLYMERASE SIGMA FACTOR HI_1459-RELATED"/>
    <property type="match status" value="1"/>
</dbReference>
<dbReference type="RefSeq" id="WP_328851326.1">
    <property type="nucleotide sequence ID" value="NZ_CP108084.1"/>
</dbReference>
<dbReference type="SUPFAM" id="SSF88946">
    <property type="entry name" value="Sigma2 domain of RNA polymerase sigma factors"/>
    <property type="match status" value="1"/>
</dbReference>
<evidence type="ECO:0000259" key="7">
    <source>
        <dbReference type="Pfam" id="PF08281"/>
    </source>
</evidence>
<keyword evidence="3" id="KW-0731">Sigma factor</keyword>
<organism evidence="8 9">
    <name type="scientific">Micromonospora globbae</name>
    <dbReference type="NCBI Taxonomy" id="1894969"/>
    <lineage>
        <taxon>Bacteria</taxon>
        <taxon>Bacillati</taxon>
        <taxon>Actinomycetota</taxon>
        <taxon>Actinomycetes</taxon>
        <taxon>Micromonosporales</taxon>
        <taxon>Micromonosporaceae</taxon>
        <taxon>Micromonospora</taxon>
    </lineage>
</organism>
<evidence type="ECO:0000256" key="3">
    <source>
        <dbReference type="ARBA" id="ARBA00023082"/>
    </source>
</evidence>
<keyword evidence="9" id="KW-1185">Reference proteome</keyword>
<dbReference type="EMBL" id="CP108084">
    <property type="protein sequence ID" value="WUP49043.1"/>
    <property type="molecule type" value="Genomic_DNA"/>
</dbReference>
<dbReference type="InterPro" id="IPR013324">
    <property type="entry name" value="RNA_pol_sigma_r3/r4-like"/>
</dbReference>
<dbReference type="InterPro" id="IPR013325">
    <property type="entry name" value="RNA_pol_sigma_r2"/>
</dbReference>
<keyword evidence="2" id="KW-0805">Transcription regulation</keyword>
<feature type="domain" description="RNA polymerase sigma factor 70 region 4 type 2" evidence="7">
    <location>
        <begin position="109"/>
        <end position="159"/>
    </location>
</feature>
<evidence type="ECO:0000313" key="8">
    <source>
        <dbReference type="EMBL" id="WUP49043.1"/>
    </source>
</evidence>
<evidence type="ECO:0000256" key="4">
    <source>
        <dbReference type="ARBA" id="ARBA00023125"/>
    </source>
</evidence>
<dbReference type="InterPro" id="IPR036388">
    <property type="entry name" value="WH-like_DNA-bd_sf"/>
</dbReference>
<reference evidence="8" key="1">
    <citation type="submission" date="2022-10" db="EMBL/GenBank/DDBJ databases">
        <title>The complete genomes of actinobacterial strains from the NBC collection.</title>
        <authorList>
            <person name="Joergensen T.S."/>
            <person name="Alvarez Arevalo M."/>
            <person name="Sterndorff E.B."/>
            <person name="Faurdal D."/>
            <person name="Vuksanovic O."/>
            <person name="Mourched A.-S."/>
            <person name="Charusanti P."/>
            <person name="Shaw S."/>
            <person name="Blin K."/>
            <person name="Weber T."/>
        </authorList>
    </citation>
    <scope>NUCLEOTIDE SEQUENCE</scope>
    <source>
        <strain evidence="8">NBC_00256</strain>
    </source>
</reference>
<dbReference type="PANTHER" id="PTHR43133">
    <property type="entry name" value="RNA POLYMERASE ECF-TYPE SIGMA FACTO"/>
    <property type="match status" value="1"/>
</dbReference>
<evidence type="ECO:0000256" key="2">
    <source>
        <dbReference type="ARBA" id="ARBA00023015"/>
    </source>
</evidence>
<dbReference type="Pfam" id="PF04542">
    <property type="entry name" value="Sigma70_r2"/>
    <property type="match status" value="1"/>
</dbReference>
<proteinExistence type="inferred from homology"/>
<dbReference type="Pfam" id="PF08281">
    <property type="entry name" value="Sigma70_r4_2"/>
    <property type="match status" value="1"/>
</dbReference>
<dbReference type="NCBIfam" id="TIGR02937">
    <property type="entry name" value="sigma70-ECF"/>
    <property type="match status" value="1"/>
</dbReference>
<gene>
    <name evidence="8" type="ORF">OG994_26345</name>
</gene>
<dbReference type="InterPro" id="IPR007627">
    <property type="entry name" value="RNA_pol_sigma70_r2"/>
</dbReference>
<dbReference type="InterPro" id="IPR014284">
    <property type="entry name" value="RNA_pol_sigma-70_dom"/>
</dbReference>
<keyword evidence="5" id="KW-0804">Transcription</keyword>
<dbReference type="Gene3D" id="1.10.1740.10">
    <property type="match status" value="1"/>
</dbReference>
<protein>
    <submittedName>
        <fullName evidence="8">RNA polymerase sigma factor</fullName>
    </submittedName>
</protein>
<evidence type="ECO:0000313" key="9">
    <source>
        <dbReference type="Proteomes" id="UP001432190"/>
    </source>
</evidence>
<dbReference type="Gene3D" id="1.10.10.10">
    <property type="entry name" value="Winged helix-like DNA-binding domain superfamily/Winged helix DNA-binding domain"/>
    <property type="match status" value="1"/>
</dbReference>
<dbReference type="SUPFAM" id="SSF88659">
    <property type="entry name" value="Sigma3 and sigma4 domains of RNA polymerase sigma factors"/>
    <property type="match status" value="1"/>
</dbReference>
<sequence length="176" mass="20318">MPSQTEIQLTQEQLADFAVYYEGDYKPLVGLLIRWGTSRHEAEDVAQEAMHAALMSWPTVQSPKAFVRTVAHRILHRGWQVAEREACAARRVAQDAMVEAFDANEDRSEYLRMLRALPEAQRVVFELYHDGYSYAEISEITGQQRETVRSNVRHARRKLVRMMDPESTRREATHGS</sequence>
<dbReference type="Proteomes" id="UP001432190">
    <property type="component" value="Chromosome"/>
</dbReference>
<evidence type="ECO:0000256" key="5">
    <source>
        <dbReference type="ARBA" id="ARBA00023163"/>
    </source>
</evidence>
<name>A0ABZ1S3M1_9ACTN</name>
<comment type="similarity">
    <text evidence="1">Belongs to the sigma-70 factor family. ECF subfamily.</text>
</comment>
<dbReference type="InterPro" id="IPR013249">
    <property type="entry name" value="RNA_pol_sigma70_r4_t2"/>
</dbReference>
<dbReference type="InterPro" id="IPR039425">
    <property type="entry name" value="RNA_pol_sigma-70-like"/>
</dbReference>
<accession>A0ABZ1S3M1</accession>
<evidence type="ECO:0000256" key="1">
    <source>
        <dbReference type="ARBA" id="ARBA00010641"/>
    </source>
</evidence>
<keyword evidence="4" id="KW-0238">DNA-binding</keyword>
<evidence type="ECO:0000259" key="6">
    <source>
        <dbReference type="Pfam" id="PF04542"/>
    </source>
</evidence>
<feature type="domain" description="RNA polymerase sigma-70 region 2" evidence="6">
    <location>
        <begin position="25"/>
        <end position="78"/>
    </location>
</feature>